<evidence type="ECO:0000259" key="1">
    <source>
        <dbReference type="SMART" id="SM00507"/>
    </source>
</evidence>
<feature type="domain" description="HNH nuclease" evidence="1">
    <location>
        <begin position="174"/>
        <end position="225"/>
    </location>
</feature>
<dbReference type="PANTHER" id="PTHR33877:SF1">
    <property type="entry name" value="TYPE IV METHYL-DIRECTED RESTRICTION ENZYME ECOKMCRA"/>
    <property type="match status" value="1"/>
</dbReference>
<dbReference type="Proteomes" id="UP000198510">
    <property type="component" value="Unassembled WGS sequence"/>
</dbReference>
<dbReference type="GO" id="GO:0004519">
    <property type="term" value="F:endonuclease activity"/>
    <property type="evidence" value="ECO:0007669"/>
    <property type="project" value="UniProtKB-KW"/>
</dbReference>
<dbReference type="InterPro" id="IPR003615">
    <property type="entry name" value="HNH_nuc"/>
</dbReference>
<keyword evidence="2" id="KW-0540">Nuclease</keyword>
<dbReference type="PANTHER" id="PTHR33877">
    <property type="entry name" value="SLL1193 PROTEIN"/>
    <property type="match status" value="1"/>
</dbReference>
<dbReference type="GO" id="GO:0008270">
    <property type="term" value="F:zinc ion binding"/>
    <property type="evidence" value="ECO:0007669"/>
    <property type="project" value="InterPro"/>
</dbReference>
<reference evidence="2 3" key="1">
    <citation type="submission" date="2016-10" db="EMBL/GenBank/DDBJ databases">
        <authorList>
            <person name="de Groot N.N."/>
        </authorList>
    </citation>
    <scope>NUCLEOTIDE SEQUENCE [LARGE SCALE GENOMIC DNA]</scope>
    <source>
        <strain evidence="2 3">DSM 25186</strain>
    </source>
</reference>
<dbReference type="AlphaFoldDB" id="A0A1G9GBF6"/>
<dbReference type="EMBL" id="FNFO01000004">
    <property type="protein sequence ID" value="SDK97905.1"/>
    <property type="molecule type" value="Genomic_DNA"/>
</dbReference>
<dbReference type="GO" id="GO:0003676">
    <property type="term" value="F:nucleic acid binding"/>
    <property type="evidence" value="ECO:0007669"/>
    <property type="project" value="InterPro"/>
</dbReference>
<evidence type="ECO:0000313" key="2">
    <source>
        <dbReference type="EMBL" id="SDK97905.1"/>
    </source>
</evidence>
<gene>
    <name evidence="2" type="ORF">SAMN05421823_10450</name>
</gene>
<dbReference type="InterPro" id="IPR052892">
    <property type="entry name" value="NA-targeting_endonuclease"/>
</dbReference>
<evidence type="ECO:0000313" key="3">
    <source>
        <dbReference type="Proteomes" id="UP000198510"/>
    </source>
</evidence>
<dbReference type="RefSeq" id="WP_089681825.1">
    <property type="nucleotide sequence ID" value="NZ_FNFO01000004.1"/>
</dbReference>
<dbReference type="Pfam" id="PF01844">
    <property type="entry name" value="HNH"/>
    <property type="match status" value="1"/>
</dbReference>
<keyword evidence="2" id="KW-0378">Hydrolase</keyword>
<organism evidence="2 3">
    <name type="scientific">Catalinimonas alkaloidigena</name>
    <dbReference type="NCBI Taxonomy" id="1075417"/>
    <lineage>
        <taxon>Bacteria</taxon>
        <taxon>Pseudomonadati</taxon>
        <taxon>Bacteroidota</taxon>
        <taxon>Cytophagia</taxon>
        <taxon>Cytophagales</taxon>
        <taxon>Catalimonadaceae</taxon>
        <taxon>Catalinimonas</taxon>
    </lineage>
</organism>
<name>A0A1G9GBF6_9BACT</name>
<protein>
    <submittedName>
        <fullName evidence="2">HNH endonuclease</fullName>
    </submittedName>
</protein>
<proteinExistence type="predicted"/>
<accession>A0A1G9GBF6</accession>
<keyword evidence="2" id="KW-0255">Endonuclease</keyword>
<dbReference type="Gene3D" id="1.10.30.50">
    <property type="match status" value="1"/>
</dbReference>
<sequence>MQPGDIISYLEMCTAEGHSLQRGMNFRVGGKTSVILISLRKGAPYADRVEEDGKVLIYEGHDVPSNLADTPKKVNQEMYTPSGLLTQNGKFYRAAKDFKEGNSVTEFVKGYEKIKDGIWVYSGVFQLVDAWIEEIDKRNVFKFKLVTTDKTIQLKEERAKELKYVEHNRMIPTSVKLEVWKRDKGKCVQCGSTNNLHFDHILPFSKGGTSLKAENIQLLCARHNLQKSDRIM</sequence>
<dbReference type="OrthoDB" id="963483at2"/>
<keyword evidence="3" id="KW-1185">Reference proteome</keyword>
<dbReference type="InterPro" id="IPR002711">
    <property type="entry name" value="HNH"/>
</dbReference>
<dbReference type="STRING" id="1075417.SAMN05421823_10450"/>
<dbReference type="SMART" id="SM00507">
    <property type="entry name" value="HNHc"/>
    <property type="match status" value="1"/>
</dbReference>